<keyword evidence="5" id="KW-0597">Phosphoprotein</keyword>
<accession>A0A0D2F845</accession>
<evidence type="ECO:0000313" key="16">
    <source>
        <dbReference type="Proteomes" id="UP000054266"/>
    </source>
</evidence>
<evidence type="ECO:0000256" key="9">
    <source>
        <dbReference type="ARBA" id="ARBA00023160"/>
    </source>
</evidence>
<evidence type="ECO:0000256" key="11">
    <source>
        <dbReference type="PIRNR" id="PIRNR000447"/>
    </source>
</evidence>
<name>A0A0D2F845_9EURO</name>
<evidence type="ECO:0000256" key="5">
    <source>
        <dbReference type="ARBA" id="ARBA00022553"/>
    </source>
</evidence>
<dbReference type="PIRSF" id="PIRSF000447">
    <property type="entry name" value="KAS_II"/>
    <property type="match status" value="1"/>
</dbReference>
<evidence type="ECO:0000256" key="10">
    <source>
        <dbReference type="ARBA" id="ARBA00023315"/>
    </source>
</evidence>
<protein>
    <recommendedName>
        <fullName evidence="11">3-oxoacyl-[acyl-carrier-protein] synthase</fullName>
    </recommendedName>
</protein>
<feature type="domain" description="Ketosynthase family 3 (KS3)" evidence="14">
    <location>
        <begin position="1"/>
        <end position="437"/>
    </location>
</feature>
<dbReference type="PANTHER" id="PTHR11712:SF336">
    <property type="entry name" value="3-OXOACYL-[ACYL-CARRIER-PROTEIN] SYNTHASE, MITOCHONDRIAL"/>
    <property type="match status" value="1"/>
</dbReference>
<keyword evidence="3" id="KW-0596">Phosphopantetheine</keyword>
<dbReference type="GO" id="GO:0005739">
    <property type="term" value="C:mitochondrion"/>
    <property type="evidence" value="ECO:0007669"/>
    <property type="project" value="TreeGrafter"/>
</dbReference>
<dbReference type="PROSITE" id="PS00606">
    <property type="entry name" value="KS3_1"/>
    <property type="match status" value="1"/>
</dbReference>
<dbReference type="InterPro" id="IPR014031">
    <property type="entry name" value="Ketoacyl_synth_C"/>
</dbReference>
<evidence type="ECO:0000256" key="6">
    <source>
        <dbReference type="ARBA" id="ARBA00022679"/>
    </source>
</evidence>
<comment type="pathway">
    <text evidence="1">Lipid metabolism; fatty acid biosynthesis.</text>
</comment>
<evidence type="ECO:0000256" key="7">
    <source>
        <dbReference type="ARBA" id="ARBA00022832"/>
    </source>
</evidence>
<dbReference type="InterPro" id="IPR000794">
    <property type="entry name" value="Beta-ketoacyl_synthase"/>
</dbReference>
<keyword evidence="7" id="KW-0276">Fatty acid metabolism</keyword>
<evidence type="ECO:0000256" key="3">
    <source>
        <dbReference type="ARBA" id="ARBA00022450"/>
    </source>
</evidence>
<dbReference type="SUPFAM" id="SSF53901">
    <property type="entry name" value="Thiolase-like"/>
    <property type="match status" value="2"/>
</dbReference>
<comment type="similarity">
    <text evidence="2 11 13">Belongs to the thiolase-like superfamily. Beta-ketoacyl-ACP synthases family.</text>
</comment>
<dbReference type="InterPro" id="IPR020841">
    <property type="entry name" value="PKS_Beta-ketoAc_synthase_dom"/>
</dbReference>
<proteinExistence type="inferred from homology"/>
<evidence type="ECO:0000256" key="12">
    <source>
        <dbReference type="PIRSR" id="PIRSR000447-1"/>
    </source>
</evidence>
<dbReference type="AlphaFoldDB" id="A0A0D2F845"/>
<dbReference type="InterPro" id="IPR014030">
    <property type="entry name" value="Ketoacyl_synth_N"/>
</dbReference>
<dbReference type="PANTHER" id="PTHR11712">
    <property type="entry name" value="POLYKETIDE SYNTHASE-RELATED"/>
    <property type="match status" value="1"/>
</dbReference>
<dbReference type="FunFam" id="3.40.47.10:FF:000015">
    <property type="entry name" value="3-oxoacyl-[acyl-carrier-protein] synthase, mitochondrial"/>
    <property type="match status" value="1"/>
</dbReference>
<dbReference type="EMBL" id="KN846962">
    <property type="protein sequence ID" value="KIW63075.1"/>
    <property type="molecule type" value="Genomic_DNA"/>
</dbReference>
<evidence type="ECO:0000313" key="15">
    <source>
        <dbReference type="EMBL" id="KIW63075.1"/>
    </source>
</evidence>
<keyword evidence="16" id="KW-1185">Reference proteome</keyword>
<dbReference type="FunFam" id="3.40.47.10:FF:000024">
    <property type="entry name" value="3-oxoacyl-[acyl-carrier-protein] synthase, mitochondrial"/>
    <property type="match status" value="1"/>
</dbReference>
<sequence length="439" mass="46218">MRRVVVTGLGAVTPLGVGVRRTWSRLLDGHCGVVSTRQLGDEFRALPSQVAGLVPQVVAGADSTATPQTAEDGLWRAEAHLSATEIRQTAKFAQYALAASEEAFRDAGFKNGNGLDPEMTGVTLGSGIGNLADLYDTSVAYAQGHNYRKIHPLFVPRLLINLGAGHISMRYGLRGPNHAVTTACTTGAHSIGDAARFIQAGEADVMVAGGAESCIHPLAIGGFARSRSLVTGYNEQPEKSSRPFDKDRAGFVIGEGAACLVLEELEHAKSRRARIYAELIGYGNSADAHHLTAPLEDGGGALLAMKKALRQARISPSKVDYINAHATSTPLGDQAENKAIKTLMLGEQGRAAAKEINVSSTKGAIGHLLGAAGAVEALFTVLAVHENVMPPTINLVSKTQDFDCNYVANDAQQAEITVALTNSFGFGGTNSSLCFRKCE</sequence>
<evidence type="ECO:0000256" key="2">
    <source>
        <dbReference type="ARBA" id="ARBA00008467"/>
    </source>
</evidence>
<dbReference type="NCBIfam" id="NF005589">
    <property type="entry name" value="PRK07314.1"/>
    <property type="match status" value="1"/>
</dbReference>
<dbReference type="Pfam" id="PF00109">
    <property type="entry name" value="ketoacyl-synt"/>
    <property type="match status" value="1"/>
</dbReference>
<organism evidence="15 16">
    <name type="scientific">Phialophora macrospora</name>
    <dbReference type="NCBI Taxonomy" id="1851006"/>
    <lineage>
        <taxon>Eukaryota</taxon>
        <taxon>Fungi</taxon>
        <taxon>Dikarya</taxon>
        <taxon>Ascomycota</taxon>
        <taxon>Pezizomycotina</taxon>
        <taxon>Eurotiomycetes</taxon>
        <taxon>Chaetothyriomycetidae</taxon>
        <taxon>Chaetothyriales</taxon>
        <taxon>Herpotrichiellaceae</taxon>
        <taxon>Phialophora</taxon>
    </lineage>
</organism>
<reference evidence="15 16" key="1">
    <citation type="submission" date="2015-01" db="EMBL/GenBank/DDBJ databases">
        <title>The Genome Sequence of Capronia semiimmersa CBS27337.</title>
        <authorList>
            <consortium name="The Broad Institute Genomics Platform"/>
            <person name="Cuomo C."/>
            <person name="de Hoog S."/>
            <person name="Gorbushina A."/>
            <person name="Stielow B."/>
            <person name="Teixiera M."/>
            <person name="Abouelleil A."/>
            <person name="Chapman S.B."/>
            <person name="Priest M."/>
            <person name="Young S.K."/>
            <person name="Wortman J."/>
            <person name="Nusbaum C."/>
            <person name="Birren B."/>
        </authorList>
    </citation>
    <scope>NUCLEOTIDE SEQUENCE [LARGE SCALE GENOMIC DNA]</scope>
    <source>
        <strain evidence="15 16">CBS 27337</strain>
    </source>
</reference>
<gene>
    <name evidence="15" type="ORF">PV04_09953</name>
</gene>
<dbReference type="CDD" id="cd00834">
    <property type="entry name" value="KAS_I_II"/>
    <property type="match status" value="1"/>
</dbReference>
<dbReference type="InterPro" id="IPR017568">
    <property type="entry name" value="3-oxoacyl-ACP_synth-2"/>
</dbReference>
<dbReference type="GO" id="GO:0004315">
    <property type="term" value="F:3-oxoacyl-[acyl-carrier-protein] synthase activity"/>
    <property type="evidence" value="ECO:0007669"/>
    <property type="project" value="InterPro"/>
</dbReference>
<feature type="active site" description="For beta-ketoacyl synthase activity" evidence="12">
    <location>
        <position position="184"/>
    </location>
</feature>
<dbReference type="Gene3D" id="3.40.47.10">
    <property type="match status" value="1"/>
</dbReference>
<dbReference type="SMART" id="SM00825">
    <property type="entry name" value="PKS_KS"/>
    <property type="match status" value="1"/>
</dbReference>
<evidence type="ECO:0000259" key="14">
    <source>
        <dbReference type="PROSITE" id="PS52004"/>
    </source>
</evidence>
<dbReference type="Pfam" id="PF02801">
    <property type="entry name" value="Ketoacyl-synt_C"/>
    <property type="match status" value="1"/>
</dbReference>
<evidence type="ECO:0000256" key="13">
    <source>
        <dbReference type="RuleBase" id="RU003694"/>
    </source>
</evidence>
<dbReference type="STRING" id="5601.A0A0D2F845"/>
<evidence type="ECO:0000256" key="1">
    <source>
        <dbReference type="ARBA" id="ARBA00005194"/>
    </source>
</evidence>
<dbReference type="PROSITE" id="PS52004">
    <property type="entry name" value="KS3_2"/>
    <property type="match status" value="1"/>
</dbReference>
<dbReference type="GO" id="GO:0006633">
    <property type="term" value="P:fatty acid biosynthetic process"/>
    <property type="evidence" value="ECO:0007669"/>
    <property type="project" value="UniProtKB-KW"/>
</dbReference>
<keyword evidence="9 11" id="KW-0275">Fatty acid biosynthesis</keyword>
<dbReference type="InterPro" id="IPR016039">
    <property type="entry name" value="Thiolase-like"/>
</dbReference>
<keyword evidence="4 11" id="KW-0444">Lipid biosynthesis</keyword>
<dbReference type="Proteomes" id="UP000054266">
    <property type="component" value="Unassembled WGS sequence"/>
</dbReference>
<keyword evidence="8" id="KW-0443">Lipid metabolism</keyword>
<keyword evidence="6 11" id="KW-0808">Transferase</keyword>
<dbReference type="HOGENOM" id="CLU_000022_69_2_1"/>
<evidence type="ECO:0000256" key="4">
    <source>
        <dbReference type="ARBA" id="ARBA00022516"/>
    </source>
</evidence>
<dbReference type="NCBIfam" id="TIGR03150">
    <property type="entry name" value="fabF"/>
    <property type="match status" value="1"/>
</dbReference>
<dbReference type="InterPro" id="IPR018201">
    <property type="entry name" value="Ketoacyl_synth_AS"/>
</dbReference>
<keyword evidence="10" id="KW-0012">Acyltransferase</keyword>
<evidence type="ECO:0000256" key="8">
    <source>
        <dbReference type="ARBA" id="ARBA00023098"/>
    </source>
</evidence>